<dbReference type="PROSITE" id="PS00072">
    <property type="entry name" value="ACYL_COA_DH_1"/>
    <property type="match status" value="1"/>
</dbReference>
<gene>
    <name evidence="10" type="ORF">G3N55_04890</name>
</gene>
<sequence length="387" mass="42035">MARVNYFLTEEQQMIVDLARQIAEEKIVPVRAELDEKEAFPWDLMKDLAQADLFGICIPEAYGGLGGGCFEQCLAVEQLAWGCIAVTTTYAASFLGITPVILFGTEEQKRRYLPDIAGGKRLAAFGLTETTAGSDAAGIQTTAEDRGDHWVLNGTKQWITNAGEAEIYTVIAMTDPQKGARGASAFIVEKGDPGFAVGEKEHKMGLRASSTRSLVLTDCRIPKDRLVGRRGQGYIVALRTLDLARPGIGAIAVGLAQAALDAAVRHAQTRIQFGQPIMSFQAVQHMLADMATEIEAARALVYAVARTIDAGAKDFAKLSAMAKVFPTDMAMRVTTDAVQVLGGYGYMKDYPVEKMMRDAKVLQIYEGTNQIQRNVIAQALNKEYKAV</sequence>
<evidence type="ECO:0000256" key="1">
    <source>
        <dbReference type="ARBA" id="ARBA00001974"/>
    </source>
</evidence>
<evidence type="ECO:0000313" key="10">
    <source>
        <dbReference type="EMBL" id="NDY42182.1"/>
    </source>
</evidence>
<dbReference type="PROSITE" id="PS00073">
    <property type="entry name" value="ACYL_COA_DH_2"/>
    <property type="match status" value="1"/>
</dbReference>
<organism evidence="10 11">
    <name type="scientific">Dissulfurirhabdus thermomarina</name>
    <dbReference type="NCBI Taxonomy" id="1765737"/>
    <lineage>
        <taxon>Bacteria</taxon>
        <taxon>Deltaproteobacteria</taxon>
        <taxon>Dissulfurirhabdaceae</taxon>
        <taxon>Dissulfurirhabdus</taxon>
    </lineage>
</organism>
<dbReference type="FunFam" id="2.40.110.10:FF:000001">
    <property type="entry name" value="Acyl-CoA dehydrogenase, mitochondrial"/>
    <property type="match status" value="1"/>
</dbReference>
<evidence type="ECO:0000313" key="11">
    <source>
        <dbReference type="Proteomes" id="UP000469346"/>
    </source>
</evidence>
<dbReference type="InterPro" id="IPR037069">
    <property type="entry name" value="AcylCoA_DH/ox_N_sf"/>
</dbReference>
<evidence type="ECO:0000256" key="5">
    <source>
        <dbReference type="ARBA" id="ARBA00023002"/>
    </source>
</evidence>
<dbReference type="Gene3D" id="1.20.140.10">
    <property type="entry name" value="Butyryl-CoA Dehydrogenase, subunit A, domain 3"/>
    <property type="match status" value="1"/>
</dbReference>
<evidence type="ECO:0000259" key="8">
    <source>
        <dbReference type="Pfam" id="PF02770"/>
    </source>
</evidence>
<name>A0A6N9TLM9_DISTH</name>
<feature type="domain" description="Acyl-CoA dehydrogenase/oxidase N-terminal" evidence="9">
    <location>
        <begin position="9"/>
        <end position="119"/>
    </location>
</feature>
<evidence type="ECO:0000256" key="4">
    <source>
        <dbReference type="ARBA" id="ARBA00022827"/>
    </source>
</evidence>
<dbReference type="InterPro" id="IPR036250">
    <property type="entry name" value="AcylCo_DH-like_C"/>
</dbReference>
<dbReference type="SUPFAM" id="SSF56645">
    <property type="entry name" value="Acyl-CoA dehydrogenase NM domain-like"/>
    <property type="match status" value="1"/>
</dbReference>
<protein>
    <submittedName>
        <fullName evidence="10">Acyl-CoA dehydrogenase</fullName>
    </submittedName>
</protein>
<dbReference type="FunFam" id="1.20.140.10:FF:000004">
    <property type="entry name" value="Acyl-CoA dehydrogenase FadE25"/>
    <property type="match status" value="1"/>
</dbReference>
<feature type="domain" description="Acyl-CoA oxidase/dehydrogenase middle" evidence="8">
    <location>
        <begin position="124"/>
        <end position="219"/>
    </location>
</feature>
<dbReference type="InterPro" id="IPR009075">
    <property type="entry name" value="AcylCo_DH/oxidase_C"/>
</dbReference>
<dbReference type="Proteomes" id="UP000469346">
    <property type="component" value="Unassembled WGS sequence"/>
</dbReference>
<feature type="domain" description="Acyl-CoA dehydrogenase/oxidase C-terminal" evidence="7">
    <location>
        <begin position="231"/>
        <end position="380"/>
    </location>
</feature>
<dbReference type="InterPro" id="IPR013786">
    <property type="entry name" value="AcylCoA_DH/ox_N"/>
</dbReference>
<dbReference type="InterPro" id="IPR006091">
    <property type="entry name" value="Acyl-CoA_Oxase/DH_mid-dom"/>
</dbReference>
<dbReference type="GO" id="GO:0003995">
    <property type="term" value="F:acyl-CoA dehydrogenase activity"/>
    <property type="evidence" value="ECO:0007669"/>
    <property type="project" value="InterPro"/>
</dbReference>
<comment type="cofactor">
    <cofactor evidence="1 6">
        <name>FAD</name>
        <dbReference type="ChEBI" id="CHEBI:57692"/>
    </cofactor>
</comment>
<dbReference type="InterPro" id="IPR009100">
    <property type="entry name" value="AcylCoA_DH/oxidase_NM_dom_sf"/>
</dbReference>
<dbReference type="InterPro" id="IPR006089">
    <property type="entry name" value="Acyl-CoA_DH_CS"/>
</dbReference>
<dbReference type="RefSeq" id="WP_163298328.1">
    <property type="nucleotide sequence ID" value="NZ_JAAGRR010000039.1"/>
</dbReference>
<dbReference type="Gene3D" id="2.40.110.10">
    <property type="entry name" value="Butyryl-CoA Dehydrogenase, subunit A, domain 2"/>
    <property type="match status" value="1"/>
</dbReference>
<comment type="similarity">
    <text evidence="2 6">Belongs to the acyl-CoA dehydrogenase family.</text>
</comment>
<accession>A0A6N9TLM9</accession>
<dbReference type="PANTHER" id="PTHR43884:SF12">
    <property type="entry name" value="ISOVALERYL-COA DEHYDROGENASE, MITOCHONDRIAL-RELATED"/>
    <property type="match status" value="1"/>
</dbReference>
<dbReference type="EMBL" id="JAAGRR010000039">
    <property type="protein sequence ID" value="NDY42182.1"/>
    <property type="molecule type" value="Genomic_DNA"/>
</dbReference>
<evidence type="ECO:0000256" key="3">
    <source>
        <dbReference type="ARBA" id="ARBA00022630"/>
    </source>
</evidence>
<dbReference type="AlphaFoldDB" id="A0A6N9TLM9"/>
<evidence type="ECO:0000256" key="6">
    <source>
        <dbReference type="RuleBase" id="RU362125"/>
    </source>
</evidence>
<reference evidence="10 11" key="1">
    <citation type="submission" date="2020-02" db="EMBL/GenBank/DDBJ databases">
        <title>Comparative genomics of sulfur disproportionating microorganisms.</title>
        <authorList>
            <person name="Ward L.M."/>
            <person name="Bertran E."/>
            <person name="Johnston D.T."/>
        </authorList>
    </citation>
    <scope>NUCLEOTIDE SEQUENCE [LARGE SCALE GENOMIC DNA]</scope>
    <source>
        <strain evidence="10 11">DSM 100025</strain>
    </source>
</reference>
<dbReference type="Pfam" id="PF02770">
    <property type="entry name" value="Acyl-CoA_dh_M"/>
    <property type="match status" value="1"/>
</dbReference>
<keyword evidence="5 6" id="KW-0560">Oxidoreductase</keyword>
<keyword evidence="4 6" id="KW-0274">FAD</keyword>
<dbReference type="SUPFAM" id="SSF47203">
    <property type="entry name" value="Acyl-CoA dehydrogenase C-terminal domain-like"/>
    <property type="match status" value="1"/>
</dbReference>
<evidence type="ECO:0000259" key="9">
    <source>
        <dbReference type="Pfam" id="PF02771"/>
    </source>
</evidence>
<dbReference type="PIRSF" id="PIRSF016578">
    <property type="entry name" value="HsaA"/>
    <property type="match status" value="1"/>
</dbReference>
<evidence type="ECO:0000259" key="7">
    <source>
        <dbReference type="Pfam" id="PF00441"/>
    </source>
</evidence>
<comment type="caution">
    <text evidence="10">The sequence shown here is derived from an EMBL/GenBank/DDBJ whole genome shotgun (WGS) entry which is preliminary data.</text>
</comment>
<evidence type="ECO:0000256" key="2">
    <source>
        <dbReference type="ARBA" id="ARBA00009347"/>
    </source>
</evidence>
<keyword evidence="11" id="KW-1185">Reference proteome</keyword>
<keyword evidence="3 6" id="KW-0285">Flavoprotein</keyword>
<dbReference type="Gene3D" id="1.10.540.10">
    <property type="entry name" value="Acyl-CoA dehydrogenase/oxidase, N-terminal domain"/>
    <property type="match status" value="1"/>
</dbReference>
<proteinExistence type="inferred from homology"/>
<dbReference type="GO" id="GO:0050660">
    <property type="term" value="F:flavin adenine dinucleotide binding"/>
    <property type="evidence" value="ECO:0007669"/>
    <property type="project" value="InterPro"/>
</dbReference>
<dbReference type="InterPro" id="IPR046373">
    <property type="entry name" value="Acyl-CoA_Oxase/DH_mid-dom_sf"/>
</dbReference>
<dbReference type="Pfam" id="PF02771">
    <property type="entry name" value="Acyl-CoA_dh_N"/>
    <property type="match status" value="1"/>
</dbReference>
<dbReference type="Pfam" id="PF00441">
    <property type="entry name" value="Acyl-CoA_dh_1"/>
    <property type="match status" value="1"/>
</dbReference>
<dbReference type="PANTHER" id="PTHR43884">
    <property type="entry name" value="ACYL-COA DEHYDROGENASE"/>
    <property type="match status" value="1"/>
</dbReference>